<gene>
    <name evidence="9" type="ORF">F0L68_33885</name>
</gene>
<feature type="transmembrane region" description="Helical" evidence="7">
    <location>
        <begin position="12"/>
        <end position="34"/>
    </location>
</feature>
<dbReference type="InterPro" id="IPR020846">
    <property type="entry name" value="MFS_dom"/>
</dbReference>
<feature type="transmembrane region" description="Helical" evidence="7">
    <location>
        <begin position="245"/>
        <end position="268"/>
    </location>
</feature>
<protein>
    <submittedName>
        <fullName evidence="9">MFS transporter</fullName>
    </submittedName>
</protein>
<dbReference type="GO" id="GO:0022857">
    <property type="term" value="F:transmembrane transporter activity"/>
    <property type="evidence" value="ECO:0007669"/>
    <property type="project" value="InterPro"/>
</dbReference>
<evidence type="ECO:0000313" key="10">
    <source>
        <dbReference type="Proteomes" id="UP000323454"/>
    </source>
</evidence>
<feature type="transmembrane region" description="Helical" evidence="7">
    <location>
        <begin position="87"/>
        <end position="109"/>
    </location>
</feature>
<dbReference type="Gene3D" id="1.20.1250.20">
    <property type="entry name" value="MFS general substrate transporter like domains"/>
    <property type="match status" value="1"/>
</dbReference>
<feature type="transmembrane region" description="Helical" evidence="7">
    <location>
        <begin position="306"/>
        <end position="329"/>
    </location>
</feature>
<reference evidence="9 10" key="2">
    <citation type="submission" date="2019-09" db="EMBL/GenBank/DDBJ databases">
        <authorList>
            <person name="Jin C."/>
        </authorList>
    </citation>
    <scope>NUCLEOTIDE SEQUENCE [LARGE SCALE GENOMIC DNA]</scope>
    <source>
        <strain evidence="9 10">AN110305</strain>
    </source>
</reference>
<evidence type="ECO:0000259" key="8">
    <source>
        <dbReference type="PROSITE" id="PS50850"/>
    </source>
</evidence>
<dbReference type="PANTHER" id="PTHR23517">
    <property type="entry name" value="RESISTANCE PROTEIN MDTM, PUTATIVE-RELATED-RELATED"/>
    <property type="match status" value="1"/>
</dbReference>
<feature type="transmembrane region" description="Helical" evidence="7">
    <location>
        <begin position="146"/>
        <end position="179"/>
    </location>
</feature>
<dbReference type="GO" id="GO:0005886">
    <property type="term" value="C:plasma membrane"/>
    <property type="evidence" value="ECO:0007669"/>
    <property type="project" value="UniProtKB-SubCell"/>
</dbReference>
<feature type="domain" description="Major facilitator superfamily (MFS) profile" evidence="8">
    <location>
        <begin position="8"/>
        <end position="392"/>
    </location>
</feature>
<dbReference type="PRINTS" id="PR01035">
    <property type="entry name" value="TCRTETA"/>
</dbReference>
<name>A0A5B2WPW7_9PSEU</name>
<dbReference type="EMBL" id="VUOB01000070">
    <property type="protein sequence ID" value="KAA2252988.1"/>
    <property type="molecule type" value="Genomic_DNA"/>
</dbReference>
<evidence type="ECO:0000313" key="9">
    <source>
        <dbReference type="EMBL" id="KAA2252988.1"/>
    </source>
</evidence>
<keyword evidence="6 7" id="KW-0472">Membrane</keyword>
<dbReference type="OrthoDB" id="3237211at2"/>
<keyword evidence="2" id="KW-0813">Transport</keyword>
<dbReference type="SUPFAM" id="SSF103473">
    <property type="entry name" value="MFS general substrate transporter"/>
    <property type="match status" value="1"/>
</dbReference>
<feature type="transmembrane region" description="Helical" evidence="7">
    <location>
        <begin position="215"/>
        <end position="233"/>
    </location>
</feature>
<comment type="caution">
    <text evidence="9">The sequence shown here is derived from an EMBL/GenBank/DDBJ whole genome shotgun (WGS) entry which is preliminary data.</text>
</comment>
<dbReference type="AlphaFoldDB" id="A0A5B2WPW7"/>
<dbReference type="InterPro" id="IPR050171">
    <property type="entry name" value="MFS_Transporters"/>
</dbReference>
<comment type="subcellular location">
    <subcellularLocation>
        <location evidence="1">Cell membrane</location>
        <topology evidence="1">Multi-pass membrane protein</topology>
    </subcellularLocation>
</comment>
<reference evidence="9 10" key="1">
    <citation type="submission" date="2019-09" db="EMBL/GenBank/DDBJ databases">
        <title>Goodfellowia gen. nov., a new genus of the Pseudonocardineae related to Actinoalloteichus, containing Goodfellowia coeruleoviolacea gen. nov., comb. nov. gen. nov., comb. nov.</title>
        <authorList>
            <person name="Labeda D."/>
        </authorList>
    </citation>
    <scope>NUCLEOTIDE SEQUENCE [LARGE SCALE GENOMIC DNA]</scope>
    <source>
        <strain evidence="9 10">AN110305</strain>
    </source>
</reference>
<keyword evidence="5 7" id="KW-1133">Transmembrane helix</keyword>
<evidence type="ECO:0000256" key="6">
    <source>
        <dbReference type="ARBA" id="ARBA00023136"/>
    </source>
</evidence>
<evidence type="ECO:0000256" key="1">
    <source>
        <dbReference type="ARBA" id="ARBA00004651"/>
    </source>
</evidence>
<dbReference type="PANTHER" id="PTHR23517:SF2">
    <property type="entry name" value="MULTIDRUG RESISTANCE PROTEIN MDTH"/>
    <property type="match status" value="1"/>
</dbReference>
<dbReference type="Pfam" id="PF07690">
    <property type="entry name" value="MFS_1"/>
    <property type="match status" value="1"/>
</dbReference>
<evidence type="ECO:0000256" key="2">
    <source>
        <dbReference type="ARBA" id="ARBA00022448"/>
    </source>
</evidence>
<feature type="transmembrane region" description="Helical" evidence="7">
    <location>
        <begin position="46"/>
        <end position="67"/>
    </location>
</feature>
<keyword evidence="3" id="KW-1003">Cell membrane</keyword>
<feature type="transmembrane region" description="Helical" evidence="7">
    <location>
        <begin position="280"/>
        <end position="300"/>
    </location>
</feature>
<dbReference type="RefSeq" id="WP_149853968.1">
    <property type="nucleotide sequence ID" value="NZ_VUOB01000070.1"/>
</dbReference>
<dbReference type="PROSITE" id="PS50850">
    <property type="entry name" value="MFS"/>
    <property type="match status" value="1"/>
</dbReference>
<dbReference type="InterPro" id="IPR001958">
    <property type="entry name" value="Tet-R_TetA/multi-R_MdtG-like"/>
</dbReference>
<accession>A0A5B2WPW7</accession>
<sequence length="404" mass="40779">MKNSHRAAFRGLLAARLLGALADGVMVPFVVLWAREFGGLDGPAAGALFLALACGELIGGLAGGALADRLGHRRTLVASTAGMALGYACLAVIHQPVLTIGAFLIAGLFESAFHPTIAALIGDLKEDEDLHHAFGLNRVAANLGRIAGPLIGAGAAALSLSSVFLTSGILLIAALITILGTIPADAVRTGEADEAAAAECAAPPSAFGVILRDRGLALLIAGGGLLSITYTWWEADGLALLHQQYPITTTGYAALFTIAAAATALFQIPTSRLARRYSTGRLVLVGAGFQGLGLGLLATASLGYPILVIAALAIALGQMFYGPAVSAFVSRQAAPGRRATYQAAISTTEDIGAAIGPITGLSLGAPPLIWLIALPLSLLAGVVSARATTPGGQPRSAGELTTAA</sequence>
<dbReference type="InterPro" id="IPR011701">
    <property type="entry name" value="MFS"/>
</dbReference>
<dbReference type="InterPro" id="IPR036259">
    <property type="entry name" value="MFS_trans_sf"/>
</dbReference>
<dbReference type="Proteomes" id="UP000323454">
    <property type="component" value="Unassembled WGS sequence"/>
</dbReference>
<keyword evidence="4 7" id="KW-0812">Transmembrane</keyword>
<keyword evidence="10" id="KW-1185">Reference proteome</keyword>
<evidence type="ECO:0000256" key="3">
    <source>
        <dbReference type="ARBA" id="ARBA00022475"/>
    </source>
</evidence>
<evidence type="ECO:0000256" key="5">
    <source>
        <dbReference type="ARBA" id="ARBA00022989"/>
    </source>
</evidence>
<evidence type="ECO:0000256" key="7">
    <source>
        <dbReference type="SAM" id="Phobius"/>
    </source>
</evidence>
<proteinExistence type="predicted"/>
<evidence type="ECO:0000256" key="4">
    <source>
        <dbReference type="ARBA" id="ARBA00022692"/>
    </source>
</evidence>
<organism evidence="9 10">
    <name type="scientific">Solihabitans fulvus</name>
    <dbReference type="NCBI Taxonomy" id="1892852"/>
    <lineage>
        <taxon>Bacteria</taxon>
        <taxon>Bacillati</taxon>
        <taxon>Actinomycetota</taxon>
        <taxon>Actinomycetes</taxon>
        <taxon>Pseudonocardiales</taxon>
        <taxon>Pseudonocardiaceae</taxon>
        <taxon>Solihabitans</taxon>
    </lineage>
</organism>